<reference evidence="1" key="2">
    <citation type="journal article" date="2020" name="Nat. Commun.">
        <title>Large-scale genome sequencing of mycorrhizal fungi provides insights into the early evolution of symbiotic traits.</title>
        <authorList>
            <person name="Miyauchi S."/>
            <person name="Kiss E."/>
            <person name="Kuo A."/>
            <person name="Drula E."/>
            <person name="Kohler A."/>
            <person name="Sanchez-Garcia M."/>
            <person name="Morin E."/>
            <person name="Andreopoulos B."/>
            <person name="Barry K.W."/>
            <person name="Bonito G."/>
            <person name="Buee M."/>
            <person name="Carver A."/>
            <person name="Chen C."/>
            <person name="Cichocki N."/>
            <person name="Clum A."/>
            <person name="Culley D."/>
            <person name="Crous P.W."/>
            <person name="Fauchery L."/>
            <person name="Girlanda M."/>
            <person name="Hayes R.D."/>
            <person name="Keri Z."/>
            <person name="LaButti K."/>
            <person name="Lipzen A."/>
            <person name="Lombard V."/>
            <person name="Magnuson J."/>
            <person name="Maillard F."/>
            <person name="Murat C."/>
            <person name="Nolan M."/>
            <person name="Ohm R.A."/>
            <person name="Pangilinan J."/>
            <person name="Pereira M.F."/>
            <person name="Perotto S."/>
            <person name="Peter M."/>
            <person name="Pfister S."/>
            <person name="Riley R."/>
            <person name="Sitrit Y."/>
            <person name="Stielow J.B."/>
            <person name="Szollosi G."/>
            <person name="Zifcakova L."/>
            <person name="Stursova M."/>
            <person name="Spatafora J.W."/>
            <person name="Tedersoo L."/>
            <person name="Vaario L.M."/>
            <person name="Yamada A."/>
            <person name="Yan M."/>
            <person name="Wang P."/>
            <person name="Xu J."/>
            <person name="Bruns T."/>
            <person name="Baldrian P."/>
            <person name="Vilgalys R."/>
            <person name="Dunand C."/>
            <person name="Henrissat B."/>
            <person name="Grigoriev I.V."/>
            <person name="Hibbett D."/>
            <person name="Nagy L.G."/>
            <person name="Martin F.M."/>
        </authorList>
    </citation>
    <scope>NUCLEOTIDE SEQUENCE</scope>
    <source>
        <strain evidence="1">P2</strain>
    </source>
</reference>
<proteinExistence type="predicted"/>
<accession>A0ACB6ZBL3</accession>
<reference evidence="1" key="1">
    <citation type="submission" date="2019-10" db="EMBL/GenBank/DDBJ databases">
        <authorList>
            <consortium name="DOE Joint Genome Institute"/>
            <person name="Kuo A."/>
            <person name="Miyauchi S."/>
            <person name="Kiss E."/>
            <person name="Drula E."/>
            <person name="Kohler A."/>
            <person name="Sanchez-Garcia M."/>
            <person name="Andreopoulos B."/>
            <person name="Barry K.W."/>
            <person name="Bonito G."/>
            <person name="Buee M."/>
            <person name="Carver A."/>
            <person name="Chen C."/>
            <person name="Cichocki N."/>
            <person name="Clum A."/>
            <person name="Culley D."/>
            <person name="Crous P.W."/>
            <person name="Fauchery L."/>
            <person name="Girlanda M."/>
            <person name="Hayes R."/>
            <person name="Keri Z."/>
            <person name="Labutti K."/>
            <person name="Lipzen A."/>
            <person name="Lombard V."/>
            <person name="Magnuson J."/>
            <person name="Maillard F."/>
            <person name="Morin E."/>
            <person name="Murat C."/>
            <person name="Nolan M."/>
            <person name="Ohm R."/>
            <person name="Pangilinan J."/>
            <person name="Pereira M."/>
            <person name="Perotto S."/>
            <person name="Peter M."/>
            <person name="Riley R."/>
            <person name="Sitrit Y."/>
            <person name="Stielow B."/>
            <person name="Szollosi G."/>
            <person name="Zifcakova L."/>
            <person name="Stursova M."/>
            <person name="Spatafora J.W."/>
            <person name="Tedersoo L."/>
            <person name="Vaario L.-M."/>
            <person name="Yamada A."/>
            <person name="Yan M."/>
            <person name="Wang P."/>
            <person name="Xu J."/>
            <person name="Bruns T."/>
            <person name="Baldrian P."/>
            <person name="Vilgalys R."/>
            <person name="Henrissat B."/>
            <person name="Grigoriev I.V."/>
            <person name="Hibbett D."/>
            <person name="Nagy L.G."/>
            <person name="Martin F.M."/>
        </authorList>
    </citation>
    <scope>NUCLEOTIDE SEQUENCE</scope>
    <source>
        <strain evidence="1">P2</strain>
    </source>
</reference>
<protein>
    <submittedName>
        <fullName evidence="1">Uncharacterized protein</fullName>
    </submittedName>
</protein>
<name>A0ACB6ZBL3_THEGA</name>
<evidence type="ECO:0000313" key="1">
    <source>
        <dbReference type="EMBL" id="KAF9646993.1"/>
    </source>
</evidence>
<evidence type="ECO:0000313" key="2">
    <source>
        <dbReference type="Proteomes" id="UP000886501"/>
    </source>
</evidence>
<dbReference type="Proteomes" id="UP000886501">
    <property type="component" value="Unassembled WGS sequence"/>
</dbReference>
<dbReference type="EMBL" id="MU118043">
    <property type="protein sequence ID" value="KAF9646993.1"/>
    <property type="molecule type" value="Genomic_DNA"/>
</dbReference>
<organism evidence="1 2">
    <name type="scientific">Thelephora ganbajun</name>
    <name type="common">Ganba fungus</name>
    <dbReference type="NCBI Taxonomy" id="370292"/>
    <lineage>
        <taxon>Eukaryota</taxon>
        <taxon>Fungi</taxon>
        <taxon>Dikarya</taxon>
        <taxon>Basidiomycota</taxon>
        <taxon>Agaricomycotina</taxon>
        <taxon>Agaricomycetes</taxon>
        <taxon>Thelephorales</taxon>
        <taxon>Thelephoraceae</taxon>
        <taxon>Thelephora</taxon>
    </lineage>
</organism>
<gene>
    <name evidence="1" type="ORF">BDM02DRAFT_2830777</name>
</gene>
<sequence length="277" mass="30216">MKQFAVAHRETRFTGAGLLCFYGASTILVKSSKNSLRHACIRGILKTLRAMIDGPNTGRKPTPEDWERTKFGAVLYVDKDGFLSPTPETDRGTHLKFRTDDGYNQEASLPTPESYRKTYPMGSSVGNDDPGAIRQVPGMDEPVGYGAIQPGDLPPPDLFSNPSNIYDRSVMSGFSWLGDTNNTNGINGVIGGDHGVHIEGDSSSMLPMELMIYNDLMTDIKGTAKFLGQEFQDSILFGPTPSSSPTPAGQHPDRGPEPPSTMYGWVLPSVRSVRRRC</sequence>
<keyword evidence="2" id="KW-1185">Reference proteome</keyword>
<comment type="caution">
    <text evidence="1">The sequence shown here is derived from an EMBL/GenBank/DDBJ whole genome shotgun (WGS) entry which is preliminary data.</text>
</comment>